<protein>
    <submittedName>
        <fullName evidence="1">Uncharacterized protein</fullName>
    </submittedName>
</protein>
<proteinExistence type="predicted"/>
<name>A0A2J7TI54_METSI</name>
<accession>A0A2J7TI54</accession>
<evidence type="ECO:0000313" key="2">
    <source>
        <dbReference type="Proteomes" id="UP000236286"/>
    </source>
</evidence>
<dbReference type="AlphaFoldDB" id="A0A2J7TI54"/>
<dbReference type="OrthoDB" id="7959184at2"/>
<sequence>MSEPANVETNANKAKRERSPSFPFIPLPVAVQRLAAFEDYFKRHPAPARRAGLAWGMKGDSSQAGQTLAALKSFGLVEYSGAKDGLVASLSDDARNYLRAQQDSIKREILSRLALRPRLIAMYWEKWGPDRPPDPVCLDDLVLKMSFNQAGAETFLKVYDATIAFAGLSHSDIVPLQEAGGIDYDGTSEVGDVNKYSATLPQSPSNELAAQKHRGVLMDGERELTTGLLSKGASFRLIVSGRIGEKEIERLIKKLELDKEILADQDDDDLDIDSNLPRSGP</sequence>
<evidence type="ECO:0000313" key="1">
    <source>
        <dbReference type="EMBL" id="PNG26438.1"/>
    </source>
</evidence>
<dbReference type="EMBL" id="PDZR01000007">
    <property type="protein sequence ID" value="PNG26438.1"/>
    <property type="molecule type" value="Genomic_DNA"/>
</dbReference>
<comment type="caution">
    <text evidence="1">The sequence shown here is derived from an EMBL/GenBank/DDBJ whole genome shotgun (WGS) entry which is preliminary data.</text>
</comment>
<dbReference type="RefSeq" id="WP_146030216.1">
    <property type="nucleotide sequence ID" value="NZ_PDZR01000007.1"/>
</dbReference>
<organism evidence="1 2">
    <name type="scientific">Methylocella silvestris</name>
    <dbReference type="NCBI Taxonomy" id="199596"/>
    <lineage>
        <taxon>Bacteria</taxon>
        <taxon>Pseudomonadati</taxon>
        <taxon>Pseudomonadota</taxon>
        <taxon>Alphaproteobacteria</taxon>
        <taxon>Hyphomicrobiales</taxon>
        <taxon>Beijerinckiaceae</taxon>
        <taxon>Methylocella</taxon>
    </lineage>
</organism>
<reference evidence="1 2" key="1">
    <citation type="submission" date="2017-10" db="EMBL/GenBank/DDBJ databases">
        <title>Genome announcement of Methylocella silvestris TVC from permafrost.</title>
        <authorList>
            <person name="Wang J."/>
            <person name="Geng K."/>
            <person name="Ul-Haque F."/>
            <person name="Crombie A.T."/>
            <person name="Street L.E."/>
            <person name="Wookey P.A."/>
            <person name="Murrell J.C."/>
            <person name="Pratscher J."/>
        </authorList>
    </citation>
    <scope>NUCLEOTIDE SEQUENCE [LARGE SCALE GENOMIC DNA]</scope>
    <source>
        <strain evidence="1 2">TVC</strain>
    </source>
</reference>
<gene>
    <name evidence="1" type="ORF">CR492_08525</name>
</gene>
<dbReference type="Proteomes" id="UP000236286">
    <property type="component" value="Unassembled WGS sequence"/>
</dbReference>